<dbReference type="Proteomes" id="UP000694308">
    <property type="component" value="Unassembled WGS sequence"/>
</dbReference>
<dbReference type="AlphaFoldDB" id="A0A949TX79"/>
<name>A0A949TX79_9CLOT</name>
<dbReference type="PANTHER" id="PTHR30204:SF58">
    <property type="entry name" value="HTH-TYPE TRANSCRIPTIONAL REGULATOR YFMP"/>
    <property type="match status" value="1"/>
</dbReference>
<reference evidence="2" key="1">
    <citation type="submission" date="2020-12" db="EMBL/GenBank/DDBJ databases">
        <title>Clostridium thailandense sp. nov., a novel acetogenic bacterium isolated from peat land soil in Thailand.</title>
        <authorList>
            <person name="Chaikitkaew S."/>
            <person name="Birkeland N.K."/>
        </authorList>
    </citation>
    <scope>NUCLEOTIDE SEQUENCE</scope>
    <source>
        <strain evidence="2">PL3</strain>
    </source>
</reference>
<dbReference type="InterPro" id="IPR047057">
    <property type="entry name" value="MerR_fam"/>
</dbReference>
<dbReference type="RefSeq" id="WP_218320231.1">
    <property type="nucleotide sequence ID" value="NZ_JAEEGC010000039.1"/>
</dbReference>
<evidence type="ECO:0000313" key="3">
    <source>
        <dbReference type="Proteomes" id="UP000694308"/>
    </source>
</evidence>
<dbReference type="EMBL" id="JAEEGC010000039">
    <property type="protein sequence ID" value="MBV7273205.1"/>
    <property type="molecule type" value="Genomic_DNA"/>
</dbReference>
<evidence type="ECO:0000313" key="2">
    <source>
        <dbReference type="EMBL" id="MBV7273205.1"/>
    </source>
</evidence>
<dbReference type="CDD" id="cd00592">
    <property type="entry name" value="HTH_MerR-like"/>
    <property type="match status" value="1"/>
</dbReference>
<dbReference type="SMART" id="SM00422">
    <property type="entry name" value="HTH_MERR"/>
    <property type="match status" value="1"/>
</dbReference>
<comment type="caution">
    <text evidence="2">The sequence shown here is derived from an EMBL/GenBank/DDBJ whole genome shotgun (WGS) entry which is preliminary data.</text>
</comment>
<dbReference type="PROSITE" id="PS50937">
    <property type="entry name" value="HTH_MERR_2"/>
    <property type="match status" value="1"/>
</dbReference>
<protein>
    <submittedName>
        <fullName evidence="2">MerR family transcriptional regulator</fullName>
    </submittedName>
</protein>
<dbReference type="Pfam" id="PF13411">
    <property type="entry name" value="MerR_1"/>
    <property type="match status" value="1"/>
</dbReference>
<organism evidence="2 3">
    <name type="scientific">Clostridium thailandense</name>
    <dbReference type="NCBI Taxonomy" id="2794346"/>
    <lineage>
        <taxon>Bacteria</taxon>
        <taxon>Bacillati</taxon>
        <taxon>Bacillota</taxon>
        <taxon>Clostridia</taxon>
        <taxon>Eubacteriales</taxon>
        <taxon>Clostridiaceae</taxon>
        <taxon>Clostridium</taxon>
    </lineage>
</organism>
<feature type="domain" description="HTH merR-type" evidence="1">
    <location>
        <begin position="5"/>
        <end position="74"/>
    </location>
</feature>
<gene>
    <name evidence="2" type="ORF">I6U48_09825</name>
</gene>
<dbReference type="GO" id="GO:0003677">
    <property type="term" value="F:DNA binding"/>
    <property type="evidence" value="ECO:0007669"/>
    <property type="project" value="InterPro"/>
</dbReference>
<dbReference type="InterPro" id="IPR000551">
    <property type="entry name" value="MerR-type_HTH_dom"/>
</dbReference>
<sequence length="137" mass="16340">MDVKYYQIDEVAKITELTKRTIRYYEDMELYTTIRTDSGYRLYTEKEINTIKEIKDLRIKLGLNLAEVKRIIKLKKALNDIFEGKQTDIDDIKDSMSKIIELVNLVKEREQILKRVEEKCNDHLVKLNSILNQIQEE</sequence>
<proteinExistence type="predicted"/>
<accession>A0A949TX79</accession>
<dbReference type="GO" id="GO:0003700">
    <property type="term" value="F:DNA-binding transcription factor activity"/>
    <property type="evidence" value="ECO:0007669"/>
    <property type="project" value="InterPro"/>
</dbReference>
<evidence type="ECO:0000259" key="1">
    <source>
        <dbReference type="PROSITE" id="PS50937"/>
    </source>
</evidence>
<keyword evidence="3" id="KW-1185">Reference proteome</keyword>
<dbReference type="PANTHER" id="PTHR30204">
    <property type="entry name" value="REDOX-CYCLING DRUG-SENSING TRANSCRIPTIONAL ACTIVATOR SOXR"/>
    <property type="match status" value="1"/>
</dbReference>